<dbReference type="AlphaFoldDB" id="A0A4Y2IV15"/>
<dbReference type="EMBL" id="BGPR01002957">
    <property type="protein sequence ID" value="GBM81637.1"/>
    <property type="molecule type" value="Genomic_DNA"/>
</dbReference>
<proteinExistence type="predicted"/>
<protein>
    <submittedName>
        <fullName evidence="1">Uncharacterized protein</fullName>
    </submittedName>
</protein>
<gene>
    <name evidence="1" type="ORF">AVEN_246970_1</name>
</gene>
<dbReference type="Proteomes" id="UP000499080">
    <property type="component" value="Unassembled WGS sequence"/>
</dbReference>
<organism evidence="1 2">
    <name type="scientific">Araneus ventricosus</name>
    <name type="common">Orbweaver spider</name>
    <name type="synonym">Epeira ventricosa</name>
    <dbReference type="NCBI Taxonomy" id="182803"/>
    <lineage>
        <taxon>Eukaryota</taxon>
        <taxon>Metazoa</taxon>
        <taxon>Ecdysozoa</taxon>
        <taxon>Arthropoda</taxon>
        <taxon>Chelicerata</taxon>
        <taxon>Arachnida</taxon>
        <taxon>Araneae</taxon>
        <taxon>Araneomorphae</taxon>
        <taxon>Entelegynae</taxon>
        <taxon>Araneoidea</taxon>
        <taxon>Araneidae</taxon>
        <taxon>Araneus</taxon>
    </lineage>
</organism>
<keyword evidence="2" id="KW-1185">Reference proteome</keyword>
<evidence type="ECO:0000313" key="2">
    <source>
        <dbReference type="Proteomes" id="UP000499080"/>
    </source>
</evidence>
<evidence type="ECO:0000313" key="1">
    <source>
        <dbReference type="EMBL" id="GBM81637.1"/>
    </source>
</evidence>
<accession>A0A4Y2IV15</accession>
<name>A0A4Y2IV15_ARAVE</name>
<reference evidence="1 2" key="1">
    <citation type="journal article" date="2019" name="Sci. Rep.">
        <title>Orb-weaving spider Araneus ventricosus genome elucidates the spidroin gene catalogue.</title>
        <authorList>
            <person name="Kono N."/>
            <person name="Nakamura H."/>
            <person name="Ohtoshi R."/>
            <person name="Moran D.A.P."/>
            <person name="Shinohara A."/>
            <person name="Yoshida Y."/>
            <person name="Fujiwara M."/>
            <person name="Mori M."/>
            <person name="Tomita M."/>
            <person name="Arakawa K."/>
        </authorList>
    </citation>
    <scope>NUCLEOTIDE SEQUENCE [LARGE SCALE GENOMIC DNA]</scope>
</reference>
<comment type="caution">
    <text evidence="1">The sequence shown here is derived from an EMBL/GenBank/DDBJ whole genome shotgun (WGS) entry which is preliminary data.</text>
</comment>
<sequence>MTSSGQDGTLNLGNELGDHFGYLATYLAIFEDFQKCDYFLDISIRSRDPDFSRDFHVTSWPVRETINRRCSNHRGESSLDFERVDRLGTSSEREVLLWSLVRIASWSDAEQYCSCYYCYY</sequence>